<feature type="transmembrane region" description="Helical" evidence="1">
    <location>
        <begin position="224"/>
        <end position="244"/>
    </location>
</feature>
<feature type="transmembrane region" description="Helical" evidence="1">
    <location>
        <begin position="51"/>
        <end position="73"/>
    </location>
</feature>
<reference evidence="2" key="1">
    <citation type="submission" date="2020-10" db="EMBL/GenBank/DDBJ databases">
        <authorList>
            <person name="Kikuchi T."/>
        </authorList>
    </citation>
    <scope>NUCLEOTIDE SEQUENCE</scope>
    <source>
        <strain evidence="2">NKZ352</strain>
    </source>
</reference>
<dbReference type="AlphaFoldDB" id="A0A8S1H2D7"/>
<dbReference type="OrthoDB" id="5861476at2759"/>
<evidence type="ECO:0000256" key="1">
    <source>
        <dbReference type="SAM" id="Phobius"/>
    </source>
</evidence>
<dbReference type="EMBL" id="CAJGYM010000013">
    <property type="protein sequence ID" value="CAD6189929.1"/>
    <property type="molecule type" value="Genomic_DNA"/>
</dbReference>
<protein>
    <submittedName>
        <fullName evidence="2">Uncharacterized protein</fullName>
    </submittedName>
</protein>
<accession>A0A8S1H2D7</accession>
<gene>
    <name evidence="2" type="ORF">CAUJ_LOCUS5848</name>
</gene>
<keyword evidence="1" id="KW-0812">Transmembrane</keyword>
<feature type="transmembrane region" description="Helical" evidence="1">
    <location>
        <begin position="12"/>
        <end position="31"/>
    </location>
</feature>
<sequence>MCLCGLLSISHSVNLVICIEVFFALVLLIQSPDLLTMNGTYFYFLGMFDGGGIFFFTLHVTGACEVWWCLLTVEYYRHMCTQKLQPPWSIDPIVFTGLFFAKKSFLGGPFTVLFNRSELQKKPILILIRPRHDYHASDSVPRHSLRIFRRREFFCPWFFPPPSKMNENSRRAAEKLLQLKLQYVIQARLLASVCEAPPPDSLNHVGDLDRFIPIFHFFGQQMRFFLVFFIVTLFISFTNAQRVFDLLDEKVNTMQGAGQPYHRKMYMNAFRGPSSLLDILRRDY</sequence>
<proteinExistence type="predicted"/>
<name>A0A8S1H2D7_9PELO</name>
<keyword evidence="3" id="KW-1185">Reference proteome</keyword>
<comment type="caution">
    <text evidence="2">The sequence shown here is derived from an EMBL/GenBank/DDBJ whole genome shotgun (WGS) entry which is preliminary data.</text>
</comment>
<dbReference type="Proteomes" id="UP000835052">
    <property type="component" value="Unassembled WGS sequence"/>
</dbReference>
<keyword evidence="1" id="KW-0472">Membrane</keyword>
<organism evidence="2 3">
    <name type="scientific">Caenorhabditis auriculariae</name>
    <dbReference type="NCBI Taxonomy" id="2777116"/>
    <lineage>
        <taxon>Eukaryota</taxon>
        <taxon>Metazoa</taxon>
        <taxon>Ecdysozoa</taxon>
        <taxon>Nematoda</taxon>
        <taxon>Chromadorea</taxon>
        <taxon>Rhabditida</taxon>
        <taxon>Rhabditina</taxon>
        <taxon>Rhabditomorpha</taxon>
        <taxon>Rhabditoidea</taxon>
        <taxon>Rhabditidae</taxon>
        <taxon>Peloderinae</taxon>
        <taxon>Caenorhabditis</taxon>
    </lineage>
</organism>
<evidence type="ECO:0000313" key="3">
    <source>
        <dbReference type="Proteomes" id="UP000835052"/>
    </source>
</evidence>
<keyword evidence="1" id="KW-1133">Transmembrane helix</keyword>
<evidence type="ECO:0000313" key="2">
    <source>
        <dbReference type="EMBL" id="CAD6189929.1"/>
    </source>
</evidence>